<evidence type="ECO:0000256" key="1">
    <source>
        <dbReference type="SAM" id="MobiDB-lite"/>
    </source>
</evidence>
<dbReference type="KEGG" id="sals:SLNWT_4971"/>
<reference evidence="3 4" key="1">
    <citation type="submission" date="2015-01" db="EMBL/GenBank/DDBJ databases">
        <title>Enhanced salinomycin production by adjusting the supply of polyketide extender units in Streptomyce albus DSM 41398.</title>
        <authorList>
            <person name="Lu C."/>
        </authorList>
    </citation>
    <scope>NUCLEOTIDE SEQUENCE [LARGE SCALE GENOMIC DNA]</scope>
    <source>
        <strain evidence="4">ATCC 21838 / DSM 41398 / FERM P-419 / JCM 4703 / NBRC 107858</strain>
    </source>
</reference>
<organism evidence="3 4">
    <name type="scientific">Streptomyces albus (strain ATCC 21838 / DSM 41398 / FERM P-419 / JCM 4703 / NBRC 107858)</name>
    <dbReference type="NCBI Taxonomy" id="1081613"/>
    <lineage>
        <taxon>Bacteria</taxon>
        <taxon>Bacillati</taxon>
        <taxon>Actinomycetota</taxon>
        <taxon>Actinomycetes</taxon>
        <taxon>Kitasatosporales</taxon>
        <taxon>Streptomycetaceae</taxon>
        <taxon>Streptomyces</taxon>
    </lineage>
</organism>
<dbReference type="AlphaFoldDB" id="A0A0B5F4U4"/>
<name>A0A0B5F4U4_STRA4</name>
<evidence type="ECO:0000256" key="2">
    <source>
        <dbReference type="SAM" id="SignalP"/>
    </source>
</evidence>
<protein>
    <recommendedName>
        <fullName evidence="5">Lipoprotein</fullName>
    </recommendedName>
</protein>
<evidence type="ECO:0008006" key="5">
    <source>
        <dbReference type="Google" id="ProtNLM"/>
    </source>
</evidence>
<evidence type="ECO:0000313" key="3">
    <source>
        <dbReference type="EMBL" id="AJE85347.1"/>
    </source>
</evidence>
<accession>A0A0B5F4U4</accession>
<evidence type="ECO:0000313" key="4">
    <source>
        <dbReference type="Proteomes" id="UP000031523"/>
    </source>
</evidence>
<dbReference type="EMBL" id="CP010519">
    <property type="protein sequence ID" value="AJE85347.1"/>
    <property type="molecule type" value="Genomic_DNA"/>
</dbReference>
<keyword evidence="2" id="KW-0732">Signal</keyword>
<feature type="region of interest" description="Disordered" evidence="1">
    <location>
        <begin position="25"/>
        <end position="76"/>
    </location>
</feature>
<gene>
    <name evidence="3" type="ORF">SLNWT_4971</name>
</gene>
<proteinExistence type="predicted"/>
<keyword evidence="4" id="KW-1185">Reference proteome</keyword>
<feature type="chain" id="PRO_5038508260" description="Lipoprotein" evidence="2">
    <location>
        <begin position="22"/>
        <end position="214"/>
    </location>
</feature>
<sequence>MNRRSMPAAVLSAAAALLLTACGSGDDSKDDDIAGADKGSGKPASASPTPGEQARRPAVSLPSGAENVFEDRKTGDSAKDAVLADNARYVDAVDDSIFRGAVNGKVLNFYATGSALESSVEYIRGYTEDGDAWQGTTRYFDRRVASLKGASATVTYCADESRSFIRNRKSGKVDRTPTTKDSYVLYNTRLVRNAQGVWQTTKVISERGADTCRP</sequence>
<feature type="signal peptide" evidence="2">
    <location>
        <begin position="1"/>
        <end position="21"/>
    </location>
</feature>
<dbReference type="PROSITE" id="PS51257">
    <property type="entry name" value="PROKAR_LIPOPROTEIN"/>
    <property type="match status" value="1"/>
</dbReference>
<dbReference type="Proteomes" id="UP000031523">
    <property type="component" value="Chromosome"/>
</dbReference>